<reference evidence="3 4" key="1">
    <citation type="submission" date="2016-08" db="EMBL/GenBank/DDBJ databases">
        <title>Genome-based comparison of Moorella thermoacetic strains.</title>
        <authorList>
            <person name="Poehlein A."/>
            <person name="Bengelsdorf F.R."/>
            <person name="Esser C."/>
            <person name="Duerre P."/>
            <person name="Daniel R."/>
        </authorList>
    </citation>
    <scope>NUCLEOTIDE SEQUENCE [LARGE SCALE GENOMIC DNA]</scope>
    <source>
        <strain evidence="3 4">DSM 21394</strain>
    </source>
</reference>
<dbReference type="AlphaFoldDB" id="A0A1J5NFA9"/>
<name>A0A1J5NFA9_NEOTH</name>
<dbReference type="Gene3D" id="3.60.20.30">
    <property type="entry name" value="(Glycosyl)asparaginase"/>
    <property type="match status" value="1"/>
</dbReference>
<protein>
    <submittedName>
        <fullName evidence="3">Isoaspartyl peptidase</fullName>
        <ecNumber evidence="3">3.4.19.5</ecNumber>
    </submittedName>
</protein>
<dbReference type="Pfam" id="PF01112">
    <property type="entry name" value="Asparaginase_2"/>
    <property type="match status" value="1"/>
</dbReference>
<organism evidence="3 4">
    <name type="scientific">Neomoorella thermoacetica</name>
    <name type="common">Clostridium thermoaceticum</name>
    <dbReference type="NCBI Taxonomy" id="1525"/>
    <lineage>
        <taxon>Bacteria</taxon>
        <taxon>Bacillati</taxon>
        <taxon>Bacillota</taxon>
        <taxon>Clostridia</taxon>
        <taxon>Neomoorellales</taxon>
        <taxon>Neomoorellaceae</taxon>
        <taxon>Neomoorella</taxon>
    </lineage>
</organism>
<dbReference type="GO" id="GO:0005737">
    <property type="term" value="C:cytoplasm"/>
    <property type="evidence" value="ECO:0007669"/>
    <property type="project" value="TreeGrafter"/>
</dbReference>
<feature type="active site" description="Nucleophile" evidence="1">
    <location>
        <position position="182"/>
    </location>
</feature>
<feature type="site" description="Cleavage; by autolysis" evidence="2">
    <location>
        <begin position="181"/>
        <end position="182"/>
    </location>
</feature>
<dbReference type="OrthoDB" id="9780217at2"/>
<dbReference type="GO" id="GO:0016811">
    <property type="term" value="F:hydrolase activity, acting on carbon-nitrogen (but not peptide) bonds, in linear amides"/>
    <property type="evidence" value="ECO:0007669"/>
    <property type="project" value="UniProtKB-ARBA"/>
</dbReference>
<evidence type="ECO:0000256" key="1">
    <source>
        <dbReference type="PIRSR" id="PIRSR600246-1"/>
    </source>
</evidence>
<dbReference type="EMBL" id="MDDC01000029">
    <property type="protein sequence ID" value="OIQ54615.1"/>
    <property type="molecule type" value="Genomic_DNA"/>
</dbReference>
<dbReference type="CDD" id="cd04512">
    <property type="entry name" value="Ntn_Asparaginase_2_like"/>
    <property type="match status" value="1"/>
</dbReference>
<comment type="caution">
    <text evidence="3">The sequence shown here is derived from an EMBL/GenBank/DDBJ whole genome shotgun (WGS) entry which is preliminary data.</text>
</comment>
<sequence length="316" mass="32880">MRVILVHGGVGVKPTPERQAVLRESALTGYQALECGLLDAVEGAVRVLEDSPLFNAGYGSELNLDGEVEMDAAIIDGYKGRFGAVAAIKGVTNPVSVARRVLEDSPHVLLAGDGATRFARKMGFPEANCVAPERRDDWLAARWGQERLPSGIDTPASPFFGLSPTQGQAGGQAPDCQIGCDTVGCVAVADGKTAAASSTGGWFMKWPGRVGDTPVLGGGIFASRRGAVVASGLGEVFIETLAAKLVDELLEKGLPPQEAAAEVIRRLGRREQGFGGVVVASVDGRVGAAHNTASFPVCLIIDGKVVEEFEAVKVDS</sequence>
<dbReference type="GO" id="GO:0008798">
    <property type="term" value="F:beta-aspartyl-peptidase activity"/>
    <property type="evidence" value="ECO:0007669"/>
    <property type="project" value="UniProtKB-EC"/>
</dbReference>
<evidence type="ECO:0000256" key="2">
    <source>
        <dbReference type="PIRSR" id="PIRSR600246-3"/>
    </source>
</evidence>
<dbReference type="SUPFAM" id="SSF56235">
    <property type="entry name" value="N-terminal nucleophile aminohydrolases (Ntn hydrolases)"/>
    <property type="match status" value="1"/>
</dbReference>
<keyword evidence="3" id="KW-0378">Hydrolase</keyword>
<evidence type="ECO:0000313" key="3">
    <source>
        <dbReference type="EMBL" id="OIQ54615.1"/>
    </source>
</evidence>
<dbReference type="InterPro" id="IPR000246">
    <property type="entry name" value="Peptidase_T2"/>
</dbReference>
<accession>A0A1J5NFA9</accession>
<dbReference type="PANTHER" id="PTHR10188:SF6">
    <property type="entry name" value="N(4)-(BETA-N-ACETYLGLUCOSAMINYL)-L-ASPARAGINASE"/>
    <property type="match status" value="1"/>
</dbReference>
<dbReference type="PANTHER" id="PTHR10188">
    <property type="entry name" value="L-ASPARAGINASE"/>
    <property type="match status" value="1"/>
</dbReference>
<dbReference type="Proteomes" id="UP000182811">
    <property type="component" value="Unassembled WGS sequence"/>
</dbReference>
<evidence type="ECO:0000313" key="4">
    <source>
        <dbReference type="Proteomes" id="UP000182811"/>
    </source>
</evidence>
<gene>
    <name evidence="3" type="primary">iaaA</name>
    <name evidence="3" type="ORF">MOTE_24570</name>
</gene>
<dbReference type="EC" id="3.4.19.5" evidence="3"/>
<proteinExistence type="predicted"/>
<dbReference type="InterPro" id="IPR029055">
    <property type="entry name" value="Ntn_hydrolases_N"/>
</dbReference>